<proteinExistence type="predicted"/>
<sequence length="271" mass="29457">MYKVLREAKVDVRALVHSADKAKTALGCKRCDESEGIYLGDVTKKDTIQGAFNGVDTVMIAVGAHGDEPDDVVDKIEWYCVKNRVDTLLVAGKDGKRIVLFSSMSTSKPHKHVLEDKARAEKYIIEQGVPYTIVKPCGLSEDDAGDRDLLIGHDDVADANDWFKTCFHKVPRAHVVSVASAALLSLPAGQMRFDICAKLAGSGPADVKAASRGRAPSGPREAHGLQEDPMRANALKLVLTGPRRTCSAQWYSPGLGEIQDRTAYPEAPRFK</sequence>
<dbReference type="SUPFAM" id="SSF51735">
    <property type="entry name" value="NAD(P)-binding Rossmann-fold domains"/>
    <property type="match status" value="1"/>
</dbReference>
<dbReference type="PANTHER" id="PTHR15020:SF11">
    <property type="entry name" value="OS06G0360300 PROTEIN"/>
    <property type="match status" value="1"/>
</dbReference>
<dbReference type="Proteomes" id="UP001189429">
    <property type="component" value="Unassembled WGS sequence"/>
</dbReference>
<protein>
    <recommendedName>
        <fullName evidence="2">NAD(P)-binding domain-containing protein</fullName>
    </recommendedName>
</protein>
<evidence type="ECO:0000256" key="1">
    <source>
        <dbReference type="SAM" id="MobiDB-lite"/>
    </source>
</evidence>
<dbReference type="InterPro" id="IPR036291">
    <property type="entry name" value="NAD(P)-bd_dom_sf"/>
</dbReference>
<name>A0ABN9QYV5_9DINO</name>
<accession>A0ABN9QYV5</accession>
<evidence type="ECO:0000313" key="4">
    <source>
        <dbReference type="Proteomes" id="UP001189429"/>
    </source>
</evidence>
<keyword evidence="4" id="KW-1185">Reference proteome</keyword>
<reference evidence="3" key="1">
    <citation type="submission" date="2023-10" db="EMBL/GenBank/DDBJ databases">
        <authorList>
            <person name="Chen Y."/>
            <person name="Shah S."/>
            <person name="Dougan E. K."/>
            <person name="Thang M."/>
            <person name="Chan C."/>
        </authorList>
    </citation>
    <scope>NUCLEOTIDE SEQUENCE [LARGE SCALE GENOMIC DNA]</scope>
</reference>
<evidence type="ECO:0000313" key="3">
    <source>
        <dbReference type="EMBL" id="CAK0811588.1"/>
    </source>
</evidence>
<comment type="caution">
    <text evidence="3">The sequence shown here is derived from an EMBL/GenBank/DDBJ whole genome shotgun (WGS) entry which is preliminary data.</text>
</comment>
<feature type="region of interest" description="Disordered" evidence="1">
    <location>
        <begin position="207"/>
        <end position="227"/>
    </location>
</feature>
<dbReference type="Gene3D" id="3.40.50.720">
    <property type="entry name" value="NAD(P)-binding Rossmann-like Domain"/>
    <property type="match status" value="1"/>
</dbReference>
<organism evidence="3 4">
    <name type="scientific">Prorocentrum cordatum</name>
    <dbReference type="NCBI Taxonomy" id="2364126"/>
    <lineage>
        <taxon>Eukaryota</taxon>
        <taxon>Sar</taxon>
        <taxon>Alveolata</taxon>
        <taxon>Dinophyceae</taxon>
        <taxon>Prorocentrales</taxon>
        <taxon>Prorocentraceae</taxon>
        <taxon>Prorocentrum</taxon>
    </lineage>
</organism>
<dbReference type="InterPro" id="IPR016040">
    <property type="entry name" value="NAD(P)-bd_dom"/>
</dbReference>
<gene>
    <name evidence="3" type="ORF">PCOR1329_LOCUS16134</name>
</gene>
<dbReference type="PANTHER" id="PTHR15020">
    <property type="entry name" value="FLAVIN REDUCTASE-RELATED"/>
    <property type="match status" value="1"/>
</dbReference>
<feature type="domain" description="NAD(P)-binding" evidence="2">
    <location>
        <begin position="5"/>
        <end position="183"/>
    </location>
</feature>
<dbReference type="Pfam" id="PF13460">
    <property type="entry name" value="NAD_binding_10"/>
    <property type="match status" value="1"/>
</dbReference>
<dbReference type="EMBL" id="CAUYUJ010004925">
    <property type="protein sequence ID" value="CAK0811588.1"/>
    <property type="molecule type" value="Genomic_DNA"/>
</dbReference>
<evidence type="ECO:0000259" key="2">
    <source>
        <dbReference type="Pfam" id="PF13460"/>
    </source>
</evidence>